<dbReference type="GO" id="GO:0005634">
    <property type="term" value="C:nucleus"/>
    <property type="evidence" value="ECO:0007669"/>
    <property type="project" value="UniProtKB-SubCell"/>
</dbReference>
<accession>A0AAV7VZ65</accession>
<dbReference type="PROSITE" id="PS51015">
    <property type="entry name" value="YDG"/>
    <property type="match status" value="1"/>
</dbReference>
<name>A0AAV7VZ65_PLEWA</name>
<organism evidence="4 5">
    <name type="scientific">Pleurodeles waltl</name>
    <name type="common">Iberian ribbed newt</name>
    <dbReference type="NCBI Taxonomy" id="8319"/>
    <lineage>
        <taxon>Eukaryota</taxon>
        <taxon>Metazoa</taxon>
        <taxon>Chordata</taxon>
        <taxon>Craniata</taxon>
        <taxon>Vertebrata</taxon>
        <taxon>Euteleostomi</taxon>
        <taxon>Amphibia</taxon>
        <taxon>Batrachia</taxon>
        <taxon>Caudata</taxon>
        <taxon>Salamandroidea</taxon>
        <taxon>Salamandridae</taxon>
        <taxon>Pleurodelinae</taxon>
        <taxon>Pleurodeles</taxon>
    </lineage>
</organism>
<gene>
    <name evidence="4" type="ORF">NDU88_001338</name>
</gene>
<dbReference type="InterPro" id="IPR036987">
    <property type="entry name" value="SRA-YDG_sf"/>
</dbReference>
<evidence type="ECO:0000256" key="2">
    <source>
        <dbReference type="SAM" id="MobiDB-lite"/>
    </source>
</evidence>
<evidence type="ECO:0000259" key="3">
    <source>
        <dbReference type="PROSITE" id="PS51015"/>
    </source>
</evidence>
<evidence type="ECO:0000256" key="1">
    <source>
        <dbReference type="PROSITE-ProRule" id="PRU00358"/>
    </source>
</evidence>
<evidence type="ECO:0000313" key="5">
    <source>
        <dbReference type="Proteomes" id="UP001066276"/>
    </source>
</evidence>
<dbReference type="EMBL" id="JANPWB010000002">
    <property type="protein sequence ID" value="KAJ1205917.1"/>
    <property type="molecule type" value="Genomic_DNA"/>
</dbReference>
<dbReference type="Gene3D" id="2.30.280.10">
    <property type="entry name" value="SRA-YDG"/>
    <property type="match status" value="1"/>
</dbReference>
<feature type="region of interest" description="Disordered" evidence="2">
    <location>
        <begin position="72"/>
        <end position="106"/>
    </location>
</feature>
<keyword evidence="5" id="KW-1185">Reference proteome</keyword>
<feature type="domain" description="YDG" evidence="3">
    <location>
        <begin position="1"/>
        <end position="123"/>
    </location>
</feature>
<comment type="subcellular location">
    <subcellularLocation>
        <location evidence="1">Nucleus</location>
    </subcellularLocation>
</comment>
<comment type="caution">
    <text evidence="4">The sequence shown here is derived from an EMBL/GenBank/DDBJ whole genome shotgun (WGS) entry which is preliminary data.</text>
</comment>
<protein>
    <recommendedName>
        <fullName evidence="3">YDG domain-containing protein</fullName>
    </recommendedName>
</protein>
<reference evidence="4" key="1">
    <citation type="journal article" date="2022" name="bioRxiv">
        <title>Sequencing and chromosome-scale assembly of the giantPleurodeles waltlgenome.</title>
        <authorList>
            <person name="Brown T."/>
            <person name="Elewa A."/>
            <person name="Iarovenko S."/>
            <person name="Subramanian E."/>
            <person name="Araus A.J."/>
            <person name="Petzold A."/>
            <person name="Susuki M."/>
            <person name="Suzuki K.-i.T."/>
            <person name="Hayashi T."/>
            <person name="Toyoda A."/>
            <person name="Oliveira C."/>
            <person name="Osipova E."/>
            <person name="Leigh N.D."/>
            <person name="Simon A."/>
            <person name="Yun M.H."/>
        </authorList>
    </citation>
    <scope>NUCLEOTIDE SEQUENCE</scope>
    <source>
        <strain evidence="4">20211129_DDA</strain>
        <tissue evidence="4">Liver</tissue>
    </source>
</reference>
<keyword evidence="1" id="KW-0539">Nucleus</keyword>
<proteinExistence type="predicted"/>
<dbReference type="Proteomes" id="UP001066276">
    <property type="component" value="Chromosome 1_2"/>
</dbReference>
<dbReference type="InterPro" id="IPR003105">
    <property type="entry name" value="SRA_YDG"/>
</dbReference>
<evidence type="ECO:0000313" key="4">
    <source>
        <dbReference type="EMBL" id="KAJ1205917.1"/>
    </source>
</evidence>
<sequence>MLNTRVLSGGFKDEVDRGDEFTYTGNSGRDISEEMTLKWVLGRQNEIEQYKKLGTSTQFLAVYLEAMANKEKKAKVKRQTLEREPGDPDSESNQDNESSPSNPVDLVVVSPLTLRLRRAALVSTPRLIPAKETRNGL</sequence>
<dbReference type="AlphaFoldDB" id="A0AAV7VZ65"/>